<dbReference type="InterPro" id="IPR006452">
    <property type="entry name" value="Formate_DH_accessory"/>
</dbReference>
<dbReference type="GO" id="GO:0008199">
    <property type="term" value="F:ferric iron binding"/>
    <property type="evidence" value="ECO:0007669"/>
    <property type="project" value="TreeGrafter"/>
</dbReference>
<organism evidence="1 2">
    <name type="scientific">Carboxydocella sporoproducens DSM 16521</name>
    <dbReference type="NCBI Taxonomy" id="1121270"/>
    <lineage>
        <taxon>Bacteria</taxon>
        <taxon>Bacillati</taxon>
        <taxon>Bacillota</taxon>
        <taxon>Clostridia</taxon>
        <taxon>Eubacteriales</taxon>
        <taxon>Clostridiales Family XVI. Incertae Sedis</taxon>
        <taxon>Carboxydocella</taxon>
    </lineage>
</organism>
<evidence type="ECO:0000313" key="2">
    <source>
        <dbReference type="Proteomes" id="UP000189933"/>
    </source>
</evidence>
<dbReference type="EMBL" id="FUXM01000037">
    <property type="protein sequence ID" value="SKA20182.1"/>
    <property type="molecule type" value="Genomic_DNA"/>
</dbReference>
<reference evidence="2" key="1">
    <citation type="submission" date="2017-02" db="EMBL/GenBank/DDBJ databases">
        <authorList>
            <person name="Varghese N."/>
            <person name="Submissions S."/>
        </authorList>
    </citation>
    <scope>NUCLEOTIDE SEQUENCE [LARGE SCALE GENOMIC DNA]</scope>
    <source>
        <strain evidence="2">DSM 16521</strain>
    </source>
</reference>
<dbReference type="GO" id="GO:0051604">
    <property type="term" value="P:protein maturation"/>
    <property type="evidence" value="ECO:0007669"/>
    <property type="project" value="TreeGrafter"/>
</dbReference>
<gene>
    <name evidence="1" type="ORF">SAMN02745885_02300</name>
</gene>
<dbReference type="GO" id="GO:0005829">
    <property type="term" value="C:cytosol"/>
    <property type="evidence" value="ECO:0007669"/>
    <property type="project" value="TreeGrafter"/>
</dbReference>
<dbReference type="AlphaFoldDB" id="A0A1T4RW39"/>
<dbReference type="InterPro" id="IPR024064">
    <property type="entry name" value="FdhE-like_sf"/>
</dbReference>
<dbReference type="PANTHER" id="PTHR37689">
    <property type="entry name" value="PROTEIN FDHE"/>
    <property type="match status" value="1"/>
</dbReference>
<dbReference type="Proteomes" id="UP000189933">
    <property type="component" value="Unassembled WGS sequence"/>
</dbReference>
<proteinExistence type="predicted"/>
<name>A0A1T4RW39_9FIRM</name>
<sequence length="194" mass="22125">MGRLLLKTDKKHAEIIAHLLERGEEVYRSLLKTETPDHIPTELIGNWIEWTLRPWYLAKGRKTTTAKDHKCPVCNCSADLAILEAADGKKYLACSYCEVRWPAPRLKCPACGTTDHQHLGYFFVNNAPEQQIHYCQQCKTYIKTLDLRHCAAMKELPDLLLVRHLLSHLDVLAQTRGYTGLAEKITGLEGRKIC</sequence>
<dbReference type="PANTHER" id="PTHR37689:SF1">
    <property type="entry name" value="PROTEIN FDHE"/>
    <property type="match status" value="1"/>
</dbReference>
<accession>A0A1T4RW39</accession>
<protein>
    <submittedName>
        <fullName evidence="1">Formate dehydrogenase formation protein</fullName>
    </submittedName>
</protein>
<evidence type="ECO:0000313" key="1">
    <source>
        <dbReference type="EMBL" id="SKA20182.1"/>
    </source>
</evidence>
<keyword evidence="2" id="KW-1185">Reference proteome</keyword>
<dbReference type="SUPFAM" id="SSF144020">
    <property type="entry name" value="FdhE-like"/>
    <property type="match status" value="1"/>
</dbReference>
<dbReference type="Gene3D" id="3.90.1670.10">
    <property type="entry name" value="FdhE-like domain"/>
    <property type="match status" value="1"/>
</dbReference>